<dbReference type="InterPro" id="IPR045584">
    <property type="entry name" value="Pilin-like"/>
</dbReference>
<evidence type="ECO:0000313" key="4">
    <source>
        <dbReference type="EMBL" id="PWE15204.1"/>
    </source>
</evidence>
<sequence length="286" mass="32083">MKRVTQQGMAVINALVVVMAVSIATMGIVQRQSGLATQLASERDYMQANWLLRGALDWAVLVLRLDSQRSAVTHKGGLWAQALSELKIETPDKTRAAYFSGYIQDEQGKFNLALLLRDGRIQARYVQALEQLLGSVQQEPSLALDLAQRLERAQAGQAPWPSHLQDFFPNAAQQAKQLEPYLSYLPQAKSLNVNTASAQVLAAVQPSVSLVEWQGLLEQRDRGQWFRDQADVQARLQRQEALEGQTLSVRSEWFLLSGELRLDHSRVATQALINRAADRSRIVWIR</sequence>
<feature type="transmembrane region" description="Helical" evidence="2">
    <location>
        <begin position="12"/>
        <end position="29"/>
    </location>
</feature>
<dbReference type="Proteomes" id="UP000245216">
    <property type="component" value="Unassembled WGS sequence"/>
</dbReference>
<feature type="domain" description="T2SS protein K second SAM-like" evidence="3">
    <location>
        <begin position="191"/>
        <end position="248"/>
    </location>
</feature>
<evidence type="ECO:0000259" key="3">
    <source>
        <dbReference type="Pfam" id="PF03934"/>
    </source>
</evidence>
<evidence type="ECO:0000256" key="1">
    <source>
        <dbReference type="PIRNR" id="PIRNR002786"/>
    </source>
</evidence>
<keyword evidence="1" id="KW-1003">Cell membrane</keyword>
<dbReference type="GO" id="GO:0005886">
    <property type="term" value="C:plasma membrane"/>
    <property type="evidence" value="ECO:0007669"/>
    <property type="project" value="UniProtKB-SubCell"/>
</dbReference>
<evidence type="ECO:0000256" key="2">
    <source>
        <dbReference type="SAM" id="Phobius"/>
    </source>
</evidence>
<evidence type="ECO:0000313" key="5">
    <source>
        <dbReference type="Proteomes" id="UP000245216"/>
    </source>
</evidence>
<keyword evidence="1 2" id="KW-0472">Membrane</keyword>
<dbReference type="PANTHER" id="PTHR38831">
    <property type="entry name" value="TYPE II SECRETION SYSTEM PROTEIN K"/>
    <property type="match status" value="1"/>
</dbReference>
<accession>A0A2U2BMF8</accession>
<name>A0A2U2BMF8_ALCFA</name>
<proteinExistence type="inferred from homology"/>
<keyword evidence="1" id="KW-0813">Transport</keyword>
<dbReference type="PIRSF" id="PIRSF002786">
    <property type="entry name" value="XcpX"/>
    <property type="match status" value="1"/>
</dbReference>
<comment type="caution">
    <text evidence="4">The sequence shown here is derived from an EMBL/GenBank/DDBJ whole genome shotgun (WGS) entry which is preliminary data.</text>
</comment>
<dbReference type="NCBIfam" id="NF037980">
    <property type="entry name" value="T2SS_GspK"/>
    <property type="match status" value="1"/>
</dbReference>
<comment type="subcellular location">
    <subcellularLocation>
        <location evidence="1">Cell inner membrane</location>
    </subcellularLocation>
</comment>
<dbReference type="GO" id="GO:0009306">
    <property type="term" value="P:protein secretion"/>
    <property type="evidence" value="ECO:0007669"/>
    <property type="project" value="InterPro"/>
</dbReference>
<dbReference type="InterPro" id="IPR049179">
    <property type="entry name" value="T2SSK_SAM-like_2nd"/>
</dbReference>
<dbReference type="Gene3D" id="3.30.1300.30">
    <property type="entry name" value="GSPII I/J protein-like"/>
    <property type="match status" value="1"/>
</dbReference>
<reference evidence="4 5" key="2">
    <citation type="submission" date="2018-05" db="EMBL/GenBank/DDBJ databases">
        <authorList>
            <person name="Lanie J.A."/>
            <person name="Ng W.-L."/>
            <person name="Kazmierczak K.M."/>
            <person name="Andrzejewski T.M."/>
            <person name="Davidsen T.M."/>
            <person name="Wayne K.J."/>
            <person name="Tettelin H."/>
            <person name="Glass J.I."/>
            <person name="Rusch D."/>
            <person name="Podicherti R."/>
            <person name="Tsui H.-C.T."/>
            <person name="Winkler M.E."/>
        </authorList>
    </citation>
    <scope>NUCLEOTIDE SEQUENCE [LARGE SCALE GENOMIC DNA]</scope>
    <source>
        <strain evidence="4 5">YBY</strain>
    </source>
</reference>
<protein>
    <recommendedName>
        <fullName evidence="1">Type II secretion system protein K</fullName>
    </recommendedName>
</protein>
<keyword evidence="1" id="KW-0997">Cell inner membrane</keyword>
<dbReference type="PANTHER" id="PTHR38831:SF2">
    <property type="entry name" value="TYPE II SECRETION SYSTEM PROTEIN K"/>
    <property type="match status" value="1"/>
</dbReference>
<dbReference type="EMBL" id="QEXO01000001">
    <property type="protein sequence ID" value="PWE15204.1"/>
    <property type="molecule type" value="Genomic_DNA"/>
</dbReference>
<dbReference type="RefSeq" id="WP_109088139.1">
    <property type="nucleotide sequence ID" value="NZ_QEXO01000001.1"/>
</dbReference>
<gene>
    <name evidence="4" type="ORF">DF183_00235</name>
</gene>
<dbReference type="SUPFAM" id="SSF54523">
    <property type="entry name" value="Pili subunits"/>
    <property type="match status" value="1"/>
</dbReference>
<organism evidence="4 5">
    <name type="scientific">Alcaligenes faecalis</name>
    <dbReference type="NCBI Taxonomy" id="511"/>
    <lineage>
        <taxon>Bacteria</taxon>
        <taxon>Pseudomonadati</taxon>
        <taxon>Pseudomonadota</taxon>
        <taxon>Betaproteobacteria</taxon>
        <taxon>Burkholderiales</taxon>
        <taxon>Alcaligenaceae</taxon>
        <taxon>Alcaligenes</taxon>
    </lineage>
</organism>
<dbReference type="InterPro" id="IPR005628">
    <property type="entry name" value="GspK"/>
</dbReference>
<reference evidence="4 5" key="1">
    <citation type="submission" date="2018-05" db="EMBL/GenBank/DDBJ databases">
        <title>Genome Sequence of an Efficient Indole-Degrading Bacterium, Alcaligenes sp.YBY.</title>
        <authorList>
            <person name="Yang B."/>
        </authorList>
    </citation>
    <scope>NUCLEOTIDE SEQUENCE [LARGE SCALE GENOMIC DNA]</scope>
    <source>
        <strain evidence="4 5">YBY</strain>
    </source>
</reference>
<keyword evidence="2" id="KW-0812">Transmembrane</keyword>
<comment type="similarity">
    <text evidence="1">Belongs to the GSP K family.</text>
</comment>
<keyword evidence="2" id="KW-1133">Transmembrane helix</keyword>
<dbReference type="STRING" id="511.UZ73_04625"/>
<dbReference type="AlphaFoldDB" id="A0A2U2BMF8"/>
<dbReference type="Pfam" id="PF03934">
    <property type="entry name" value="T2SSK"/>
    <property type="match status" value="1"/>
</dbReference>